<sequence>MSSASIKVSYISGFGARTLSSAAISVEVVVVTGAGAATGAITGLLSLNYN</sequence>
<dbReference type="RefSeq" id="WP_014419780.1">
    <property type="nucleotide sequence ID" value="NZ_LAOO01000001.1"/>
</dbReference>
<gene>
    <name evidence="1" type="ORF">RPATATE_1135</name>
</gene>
<reference evidence="1 2" key="1">
    <citation type="submission" date="2015-02" db="EMBL/GenBank/DDBJ databases">
        <title>Genome Sequencing of Rickettsiales.</title>
        <authorList>
            <person name="Daugherty S.C."/>
            <person name="Su Q."/>
            <person name="Abolude K."/>
            <person name="Beier-Sexton M."/>
            <person name="Carlyon J.A."/>
            <person name="Carter R."/>
            <person name="Day N.P."/>
            <person name="Dumler S.J."/>
            <person name="Dyachenko V."/>
            <person name="Godinez A."/>
            <person name="Kurtti T.J."/>
            <person name="Lichay M."/>
            <person name="Mullins K.E."/>
            <person name="Ott S."/>
            <person name="Pappas-Brown V."/>
            <person name="Paris D.H."/>
            <person name="Patel P."/>
            <person name="Richards A.L."/>
            <person name="Sadzewicz L."/>
            <person name="Sears K."/>
            <person name="Seidman D."/>
            <person name="Sengamalay N."/>
            <person name="Stenos J."/>
            <person name="Tallon L.J."/>
            <person name="Vincent G."/>
            <person name="Fraser C.M."/>
            <person name="Munderloh U."/>
            <person name="Dunning-Hotopp J.C."/>
        </authorList>
    </citation>
    <scope>NUCLEOTIDE SEQUENCE [LARGE SCALE GENOMIC DNA]</scope>
    <source>
        <strain evidence="1 2">Tate's Hell</strain>
    </source>
</reference>
<dbReference type="Proteomes" id="UP000035491">
    <property type="component" value="Unassembled WGS sequence"/>
</dbReference>
<evidence type="ECO:0000313" key="1">
    <source>
        <dbReference type="EMBL" id="KJW00845.1"/>
    </source>
</evidence>
<proteinExistence type="predicted"/>
<keyword evidence="2" id="KW-1185">Reference proteome</keyword>
<organism evidence="1 2">
    <name type="scientific">Rickettsia parkeri str. Tate's Hell</name>
    <dbReference type="NCBI Taxonomy" id="1359189"/>
    <lineage>
        <taxon>Bacteria</taxon>
        <taxon>Pseudomonadati</taxon>
        <taxon>Pseudomonadota</taxon>
        <taxon>Alphaproteobacteria</taxon>
        <taxon>Rickettsiales</taxon>
        <taxon>Rickettsiaceae</taxon>
        <taxon>Rickettsieae</taxon>
        <taxon>Rickettsia</taxon>
        <taxon>spotted fever group</taxon>
    </lineage>
</organism>
<protein>
    <submittedName>
        <fullName evidence="1">Uncharacterized protein</fullName>
    </submittedName>
</protein>
<comment type="caution">
    <text evidence="1">The sequence shown here is derived from an EMBL/GenBank/DDBJ whole genome shotgun (WGS) entry which is preliminary data.</text>
</comment>
<accession>A0ABR5DQ23</accession>
<evidence type="ECO:0000313" key="2">
    <source>
        <dbReference type="Proteomes" id="UP000035491"/>
    </source>
</evidence>
<dbReference type="EMBL" id="LAOO01000001">
    <property type="protein sequence ID" value="KJW00845.1"/>
    <property type="molecule type" value="Genomic_DNA"/>
</dbReference>
<name>A0ABR5DQ23_RICPA</name>